<keyword evidence="3 5" id="KW-1133">Transmembrane helix</keyword>
<dbReference type="EMBL" id="LNYB01000085">
    <property type="protein sequence ID" value="KTC95321.1"/>
    <property type="molecule type" value="Genomic_DNA"/>
</dbReference>
<protein>
    <submittedName>
        <fullName evidence="8">Predicted membrane protein</fullName>
    </submittedName>
</protein>
<dbReference type="PATRIC" id="fig|453.4.peg.3257"/>
<evidence type="ECO:0000256" key="1">
    <source>
        <dbReference type="ARBA" id="ARBA00022475"/>
    </source>
</evidence>
<reference evidence="8 10" key="2">
    <citation type="submission" date="2018-06" db="EMBL/GenBank/DDBJ databases">
        <authorList>
            <consortium name="Pathogen Informatics"/>
            <person name="Doyle S."/>
        </authorList>
    </citation>
    <scope>NUCLEOTIDE SEQUENCE [LARGE SCALE GENOMIC DNA]</scope>
    <source>
        <strain evidence="8 10">NCTC11978</strain>
    </source>
</reference>
<gene>
    <name evidence="7" type="ORF">Lfee_2985</name>
    <name evidence="8" type="ORF">NCTC11978_01446</name>
</gene>
<keyword evidence="1" id="KW-1003">Cell membrane</keyword>
<evidence type="ECO:0000313" key="9">
    <source>
        <dbReference type="Proteomes" id="UP000054698"/>
    </source>
</evidence>
<evidence type="ECO:0000256" key="3">
    <source>
        <dbReference type="ARBA" id="ARBA00022989"/>
    </source>
</evidence>
<dbReference type="Proteomes" id="UP000254033">
    <property type="component" value="Unassembled WGS sequence"/>
</dbReference>
<feature type="transmembrane region" description="Helical" evidence="5">
    <location>
        <begin position="40"/>
        <end position="64"/>
    </location>
</feature>
<dbReference type="Pfam" id="PF06305">
    <property type="entry name" value="LapA_dom"/>
    <property type="match status" value="1"/>
</dbReference>
<keyword evidence="9" id="KW-1185">Reference proteome</keyword>
<dbReference type="RefSeq" id="WP_058447782.1">
    <property type="nucleotide sequence ID" value="NZ_CAAAHT010000004.1"/>
</dbReference>
<dbReference type="EMBL" id="UGNY01000001">
    <property type="protein sequence ID" value="STX38262.1"/>
    <property type="molecule type" value="Genomic_DNA"/>
</dbReference>
<keyword evidence="4 5" id="KW-0472">Membrane</keyword>
<evidence type="ECO:0000256" key="2">
    <source>
        <dbReference type="ARBA" id="ARBA00022692"/>
    </source>
</evidence>
<keyword evidence="2 5" id="KW-0812">Transmembrane</keyword>
<evidence type="ECO:0000313" key="8">
    <source>
        <dbReference type="EMBL" id="STX38262.1"/>
    </source>
</evidence>
<dbReference type="Proteomes" id="UP000054698">
    <property type="component" value="Unassembled WGS sequence"/>
</dbReference>
<proteinExistence type="predicted"/>
<reference evidence="7 9" key="1">
    <citation type="submission" date="2015-11" db="EMBL/GenBank/DDBJ databases">
        <title>Genomic analysis of 38 Legionella species identifies large and diverse effector repertoires.</title>
        <authorList>
            <person name="Burstein D."/>
            <person name="Amaro F."/>
            <person name="Zusman T."/>
            <person name="Lifshitz Z."/>
            <person name="Cohen O."/>
            <person name="Gilbert J.A."/>
            <person name="Pupko T."/>
            <person name="Shuman H.A."/>
            <person name="Segal G."/>
        </authorList>
    </citation>
    <scope>NUCLEOTIDE SEQUENCE [LARGE SCALE GENOMIC DNA]</scope>
    <source>
        <strain evidence="7 9">WO-44C</strain>
    </source>
</reference>
<dbReference type="InterPro" id="IPR010445">
    <property type="entry name" value="LapA_dom"/>
</dbReference>
<evidence type="ECO:0000259" key="6">
    <source>
        <dbReference type="Pfam" id="PF06305"/>
    </source>
</evidence>
<organism evidence="7 9">
    <name type="scientific">Legionella feeleii</name>
    <dbReference type="NCBI Taxonomy" id="453"/>
    <lineage>
        <taxon>Bacteria</taxon>
        <taxon>Pseudomonadati</taxon>
        <taxon>Pseudomonadota</taxon>
        <taxon>Gammaproteobacteria</taxon>
        <taxon>Legionellales</taxon>
        <taxon>Legionellaceae</taxon>
        <taxon>Legionella</taxon>
    </lineage>
</organism>
<evidence type="ECO:0000256" key="5">
    <source>
        <dbReference type="SAM" id="Phobius"/>
    </source>
</evidence>
<evidence type="ECO:0000313" key="10">
    <source>
        <dbReference type="Proteomes" id="UP000254033"/>
    </source>
</evidence>
<dbReference type="AlphaFoldDB" id="A0A0W0TIB9"/>
<accession>A0A0W0TIB9</accession>
<name>A0A0W0TIB9_9GAMM</name>
<dbReference type="GO" id="GO:0005886">
    <property type="term" value="C:plasma membrane"/>
    <property type="evidence" value="ECO:0007669"/>
    <property type="project" value="InterPro"/>
</dbReference>
<evidence type="ECO:0000313" key="7">
    <source>
        <dbReference type="EMBL" id="KTC95321.1"/>
    </source>
</evidence>
<evidence type="ECO:0000256" key="4">
    <source>
        <dbReference type="ARBA" id="ARBA00023136"/>
    </source>
</evidence>
<dbReference type="OrthoDB" id="5653616at2"/>
<dbReference type="STRING" id="453.Lfee_2985"/>
<sequence>MRLLMMIFYLVLILLGVSFAALNASSVQVNFYFKVLTMPISVLMTVMLGVGAILGFLLFLCRYWRLKVEYLKIKSQLRLTEKEIKNLRAIPLQDQH</sequence>
<feature type="domain" description="Lipopolysaccharide assembly protein A" evidence="6">
    <location>
        <begin position="23"/>
        <end position="84"/>
    </location>
</feature>